<sequence length="182" mass="19760">MTRGVVPGLRTPHPLGGLLPAVYQEDEFAMRFTAGLDDVLAPVMSTMDNFVSYVDPLLTPDDFLDWLASWLGVVPDPRLPEDRRRRALAAAIGHYRWRGTLTGIRDQLATLTGHPVEVVDSGGVLGAISPGEPLPGEARPWIVARIPARAAADRDLVESVLASVKPAHVPHRVEVVEDARLP</sequence>
<keyword evidence="2" id="KW-1185">Reference proteome</keyword>
<gene>
    <name evidence="1" type="ORF">GCM10022247_04460</name>
</gene>
<accession>A0ABP7QWI5</accession>
<protein>
    <submittedName>
        <fullName evidence="1">Phage tail protein</fullName>
    </submittedName>
</protein>
<dbReference type="InterPro" id="IPR006521">
    <property type="entry name" value="Tail_protein_I"/>
</dbReference>
<dbReference type="NCBIfam" id="TIGR02242">
    <property type="entry name" value="tail_TIGR02242"/>
    <property type="match status" value="1"/>
</dbReference>
<evidence type="ECO:0000313" key="2">
    <source>
        <dbReference type="Proteomes" id="UP001501747"/>
    </source>
</evidence>
<organism evidence="1 2">
    <name type="scientific">Allokutzneria multivorans</name>
    <dbReference type="NCBI Taxonomy" id="1142134"/>
    <lineage>
        <taxon>Bacteria</taxon>
        <taxon>Bacillati</taxon>
        <taxon>Actinomycetota</taxon>
        <taxon>Actinomycetes</taxon>
        <taxon>Pseudonocardiales</taxon>
        <taxon>Pseudonocardiaceae</taxon>
        <taxon>Allokutzneria</taxon>
    </lineage>
</organism>
<dbReference type="InterPro" id="IPR011748">
    <property type="entry name" value="Unchr_phage_tail-like"/>
</dbReference>
<dbReference type="RefSeq" id="WP_344870764.1">
    <property type="nucleotide sequence ID" value="NZ_BAABAL010000004.1"/>
</dbReference>
<comment type="caution">
    <text evidence="1">The sequence shown here is derived from an EMBL/GenBank/DDBJ whole genome shotgun (WGS) entry which is preliminary data.</text>
</comment>
<dbReference type="Proteomes" id="UP001501747">
    <property type="component" value="Unassembled WGS sequence"/>
</dbReference>
<evidence type="ECO:0000313" key="1">
    <source>
        <dbReference type="EMBL" id="GAA3989067.1"/>
    </source>
</evidence>
<name>A0ABP7QWI5_9PSEU</name>
<dbReference type="EMBL" id="BAABAL010000004">
    <property type="protein sequence ID" value="GAA3989067.1"/>
    <property type="molecule type" value="Genomic_DNA"/>
</dbReference>
<dbReference type="Pfam" id="PF09684">
    <property type="entry name" value="Tail_P2_I"/>
    <property type="match status" value="1"/>
</dbReference>
<proteinExistence type="predicted"/>
<reference evidence="2" key="1">
    <citation type="journal article" date="2019" name="Int. J. Syst. Evol. Microbiol.">
        <title>The Global Catalogue of Microorganisms (GCM) 10K type strain sequencing project: providing services to taxonomists for standard genome sequencing and annotation.</title>
        <authorList>
            <consortium name="The Broad Institute Genomics Platform"/>
            <consortium name="The Broad Institute Genome Sequencing Center for Infectious Disease"/>
            <person name="Wu L."/>
            <person name="Ma J."/>
        </authorList>
    </citation>
    <scope>NUCLEOTIDE SEQUENCE [LARGE SCALE GENOMIC DNA]</scope>
    <source>
        <strain evidence="2">JCM 17342</strain>
    </source>
</reference>